<organism evidence="2 3">
    <name type="scientific">Hydrotalea sandarakina</name>
    <dbReference type="NCBI Taxonomy" id="1004304"/>
    <lineage>
        <taxon>Bacteria</taxon>
        <taxon>Pseudomonadati</taxon>
        <taxon>Bacteroidota</taxon>
        <taxon>Chitinophagia</taxon>
        <taxon>Chitinophagales</taxon>
        <taxon>Chitinophagaceae</taxon>
        <taxon>Hydrotalea</taxon>
    </lineage>
</organism>
<reference evidence="2 3" key="1">
    <citation type="submission" date="2018-06" db="EMBL/GenBank/DDBJ databases">
        <title>Genomic Encyclopedia of Archaeal and Bacterial Type Strains, Phase II (KMG-II): from individual species to whole genera.</title>
        <authorList>
            <person name="Goeker M."/>
        </authorList>
    </citation>
    <scope>NUCLEOTIDE SEQUENCE [LARGE SCALE GENOMIC DNA]</scope>
    <source>
        <strain evidence="2 3">DSM 23241</strain>
    </source>
</reference>
<evidence type="ECO:0000313" key="3">
    <source>
        <dbReference type="Proteomes" id="UP000249720"/>
    </source>
</evidence>
<dbReference type="AlphaFoldDB" id="A0A2W7RV58"/>
<feature type="chain" id="PRO_5015965243" description="Carboxypeptidase regulatory-like domain-containing protein" evidence="1">
    <location>
        <begin position="21"/>
        <end position="155"/>
    </location>
</feature>
<evidence type="ECO:0000256" key="1">
    <source>
        <dbReference type="SAM" id="SignalP"/>
    </source>
</evidence>
<evidence type="ECO:0000313" key="2">
    <source>
        <dbReference type="EMBL" id="PZX64583.1"/>
    </source>
</evidence>
<dbReference type="OrthoDB" id="956632at2"/>
<proteinExistence type="predicted"/>
<dbReference type="EMBL" id="QKZV01000002">
    <property type="protein sequence ID" value="PZX64583.1"/>
    <property type="molecule type" value="Genomic_DNA"/>
</dbReference>
<keyword evidence="3" id="KW-1185">Reference proteome</keyword>
<protein>
    <recommendedName>
        <fullName evidence="4">Carboxypeptidase regulatory-like domain-containing protein</fullName>
    </recommendedName>
</protein>
<comment type="caution">
    <text evidence="2">The sequence shown here is derived from an EMBL/GenBank/DDBJ whole genome shotgun (WGS) entry which is preliminary data.</text>
</comment>
<dbReference type="RefSeq" id="WP_146250366.1">
    <property type="nucleotide sequence ID" value="NZ_QKZV01000002.1"/>
</dbReference>
<evidence type="ECO:0008006" key="4">
    <source>
        <dbReference type="Google" id="ProtNLM"/>
    </source>
</evidence>
<accession>A0A2W7RV58</accession>
<feature type="signal peptide" evidence="1">
    <location>
        <begin position="1"/>
        <end position="20"/>
    </location>
</feature>
<dbReference type="Proteomes" id="UP000249720">
    <property type="component" value="Unassembled WGS sequence"/>
</dbReference>
<gene>
    <name evidence="2" type="ORF">LX80_00780</name>
</gene>
<sequence length="155" mass="17250">MIKNLFVLFSLLLISSSCLFQKKAISTKNIKQGVAGKVFLVAGNQMPAPNAPKPQPKPISTTIYIYKLTNLSQVVRVNEAPVYRQIFTSFVDSVISNKEGFFYKALPVGNYSLFTKVNGMFYANAYDDKNNIQPVNVQKDSVAQITIQISNNAVY</sequence>
<dbReference type="PROSITE" id="PS51257">
    <property type="entry name" value="PROKAR_LIPOPROTEIN"/>
    <property type="match status" value="1"/>
</dbReference>
<keyword evidence="1" id="KW-0732">Signal</keyword>
<name>A0A2W7RV58_9BACT</name>